<dbReference type="InterPro" id="IPR016024">
    <property type="entry name" value="ARM-type_fold"/>
</dbReference>
<evidence type="ECO:0000256" key="4">
    <source>
        <dbReference type="ARBA" id="ARBA00022679"/>
    </source>
</evidence>
<dbReference type="FunFam" id="3.30.40.10:FF:000442">
    <property type="entry name" value="RING-type E3 ubiquitin transferase"/>
    <property type="match status" value="1"/>
</dbReference>
<dbReference type="Pfam" id="PF04564">
    <property type="entry name" value="U-box"/>
    <property type="match status" value="1"/>
</dbReference>
<dbReference type="SUPFAM" id="SSF57850">
    <property type="entry name" value="RING/U-box"/>
    <property type="match status" value="1"/>
</dbReference>
<keyword evidence="7" id="KW-1133">Transmembrane helix</keyword>
<dbReference type="Gene3D" id="1.25.10.10">
    <property type="entry name" value="Leucine-rich Repeat Variant"/>
    <property type="match status" value="2"/>
</dbReference>
<dbReference type="UniPathway" id="UPA00143"/>
<dbReference type="InterPro" id="IPR045210">
    <property type="entry name" value="RING-Ubox_PUB"/>
</dbReference>
<dbReference type="Pfam" id="PF25598">
    <property type="entry name" value="ARM_PUB"/>
    <property type="match status" value="1"/>
</dbReference>
<dbReference type="InterPro" id="IPR058678">
    <property type="entry name" value="ARM_PUB"/>
</dbReference>
<evidence type="ECO:0000313" key="9">
    <source>
        <dbReference type="EMBL" id="CAD1826675.1"/>
    </source>
</evidence>
<feature type="repeat" description="ARM" evidence="6">
    <location>
        <begin position="199"/>
        <end position="243"/>
    </location>
</feature>
<dbReference type="InterPro" id="IPR000225">
    <property type="entry name" value="Armadillo"/>
</dbReference>
<dbReference type="EC" id="2.3.2.27" evidence="3"/>
<evidence type="ECO:0000256" key="3">
    <source>
        <dbReference type="ARBA" id="ARBA00012483"/>
    </source>
</evidence>
<dbReference type="AlphaFoldDB" id="A0A6V7P770"/>
<comment type="pathway">
    <text evidence="2">Protein modification; protein ubiquitination.</text>
</comment>
<evidence type="ECO:0000256" key="5">
    <source>
        <dbReference type="ARBA" id="ARBA00022786"/>
    </source>
</evidence>
<evidence type="ECO:0000256" key="6">
    <source>
        <dbReference type="PROSITE-ProRule" id="PRU00259"/>
    </source>
</evidence>
<dbReference type="SUPFAM" id="SSF48371">
    <property type="entry name" value="ARM repeat"/>
    <property type="match status" value="1"/>
</dbReference>
<dbReference type="InterPro" id="IPR011989">
    <property type="entry name" value="ARM-like"/>
</dbReference>
<gene>
    <name evidence="9" type="ORF">CB5_LOCUS9886</name>
</gene>
<reference evidence="9" key="1">
    <citation type="submission" date="2020-07" db="EMBL/GenBank/DDBJ databases">
        <authorList>
            <person name="Lin J."/>
        </authorList>
    </citation>
    <scope>NUCLEOTIDE SEQUENCE</scope>
</reference>
<keyword evidence="5" id="KW-0833">Ubl conjugation pathway</keyword>
<sequence length="446" mass="48581">MFSCLQEESNEVAIFGTLMSFMVYCRVVLFTTINGEGVGRNERAHRAFDTSSLNPQTLICPISLEIMKDPVTISTGHTYDRAAIKKWIKSGSCTCPITGEKLTNVDFVPNSSLRRVIEQFCSNNGVEVSESNTKHIRNIEKTAAPFSSAAAGATKMVVAFLIEKLAKGGEEKEKRKAVYEIRKLSKFNLFNRACLVEADAVPWLLYLLSSSSSDASTQLNIVSALLNLSKHPNGRKVVFEAGGVDLLIDIMRVGLKVEAQNNAAAILFYLSSADEYRKEIGEIRRAIPALLELLQEGSYRGKKNAITCLFGLLQYPGNHRKIVAAGAIPVLSNLLSSDHVDLANDSVQVLEKIAERDEGTDAIIGSAGIAKIAEILSSTSSRSGKEHCVSLLLHLCSNGGDKVVSVIEKIPPLISSLYSIVTEGSPQASRKARLILNRIHRRSTIS</sequence>
<accession>A0A6V7P770</accession>
<dbReference type="GO" id="GO:0016567">
    <property type="term" value="P:protein ubiquitination"/>
    <property type="evidence" value="ECO:0007669"/>
    <property type="project" value="UniProtKB-UniPathway"/>
</dbReference>
<dbReference type="EMBL" id="LR862146">
    <property type="protein sequence ID" value="CAD1826675.1"/>
    <property type="molecule type" value="Genomic_DNA"/>
</dbReference>
<feature type="transmembrane region" description="Helical" evidence="7">
    <location>
        <begin position="12"/>
        <end position="33"/>
    </location>
</feature>
<dbReference type="InterPro" id="IPR003613">
    <property type="entry name" value="Ubox_domain"/>
</dbReference>
<keyword evidence="4" id="KW-0808">Transferase</keyword>
<protein>
    <recommendedName>
        <fullName evidence="3">RING-type E3 ubiquitin transferase</fullName>
        <ecNumber evidence="3">2.3.2.27</ecNumber>
    </recommendedName>
</protein>
<dbReference type="PROSITE" id="PS50176">
    <property type="entry name" value="ARM_REPEAT"/>
    <property type="match status" value="2"/>
</dbReference>
<evidence type="ECO:0000256" key="2">
    <source>
        <dbReference type="ARBA" id="ARBA00004906"/>
    </source>
</evidence>
<dbReference type="CDD" id="cd16664">
    <property type="entry name" value="RING-Ubox_PUB"/>
    <property type="match status" value="1"/>
</dbReference>
<keyword evidence="7" id="KW-0812">Transmembrane</keyword>
<evidence type="ECO:0000256" key="7">
    <source>
        <dbReference type="SAM" id="Phobius"/>
    </source>
</evidence>
<dbReference type="SMART" id="SM00504">
    <property type="entry name" value="Ubox"/>
    <property type="match status" value="1"/>
</dbReference>
<dbReference type="Gene3D" id="3.30.40.10">
    <property type="entry name" value="Zinc/RING finger domain, C3HC4 (zinc finger)"/>
    <property type="match status" value="1"/>
</dbReference>
<feature type="repeat" description="ARM" evidence="6">
    <location>
        <begin position="326"/>
        <end position="368"/>
    </location>
</feature>
<comment type="catalytic activity">
    <reaction evidence="1">
        <text>S-ubiquitinyl-[E2 ubiquitin-conjugating enzyme]-L-cysteine + [acceptor protein]-L-lysine = [E2 ubiquitin-conjugating enzyme]-L-cysteine + N(6)-ubiquitinyl-[acceptor protein]-L-lysine.</text>
        <dbReference type="EC" id="2.3.2.27"/>
    </reaction>
</comment>
<proteinExistence type="predicted"/>
<feature type="domain" description="U-box" evidence="8">
    <location>
        <begin position="53"/>
        <end position="127"/>
    </location>
</feature>
<evidence type="ECO:0000256" key="1">
    <source>
        <dbReference type="ARBA" id="ARBA00000900"/>
    </source>
</evidence>
<evidence type="ECO:0000259" key="8">
    <source>
        <dbReference type="PROSITE" id="PS51698"/>
    </source>
</evidence>
<dbReference type="SMART" id="SM00185">
    <property type="entry name" value="ARM"/>
    <property type="match status" value="5"/>
</dbReference>
<dbReference type="InterPro" id="IPR013083">
    <property type="entry name" value="Znf_RING/FYVE/PHD"/>
</dbReference>
<keyword evidence="7" id="KW-0472">Membrane</keyword>
<organism evidence="9">
    <name type="scientific">Ananas comosus var. bracteatus</name>
    <name type="common">red pineapple</name>
    <dbReference type="NCBI Taxonomy" id="296719"/>
    <lineage>
        <taxon>Eukaryota</taxon>
        <taxon>Viridiplantae</taxon>
        <taxon>Streptophyta</taxon>
        <taxon>Embryophyta</taxon>
        <taxon>Tracheophyta</taxon>
        <taxon>Spermatophyta</taxon>
        <taxon>Magnoliopsida</taxon>
        <taxon>Liliopsida</taxon>
        <taxon>Poales</taxon>
        <taxon>Bromeliaceae</taxon>
        <taxon>Bromelioideae</taxon>
        <taxon>Ananas</taxon>
    </lineage>
</organism>
<dbReference type="PANTHER" id="PTHR23315:SF307">
    <property type="entry name" value="U-BOX DOMAIN-CONTAINING PROTEIN 19"/>
    <property type="match status" value="1"/>
</dbReference>
<name>A0A6V7P770_ANACO</name>
<dbReference type="PANTHER" id="PTHR23315">
    <property type="entry name" value="U BOX DOMAIN-CONTAINING"/>
    <property type="match status" value="1"/>
</dbReference>
<dbReference type="GO" id="GO:0061630">
    <property type="term" value="F:ubiquitin protein ligase activity"/>
    <property type="evidence" value="ECO:0007669"/>
    <property type="project" value="UniProtKB-EC"/>
</dbReference>
<dbReference type="PROSITE" id="PS51698">
    <property type="entry name" value="U_BOX"/>
    <property type="match status" value="1"/>
</dbReference>